<gene>
    <name evidence="2" type="ORF">SAMN06295945_1736</name>
</gene>
<evidence type="ECO:0000313" key="3">
    <source>
        <dbReference type="Proteomes" id="UP000218069"/>
    </source>
</evidence>
<keyword evidence="2" id="KW-0675">Receptor</keyword>
<dbReference type="Pfam" id="PF03401">
    <property type="entry name" value="TctC"/>
    <property type="match status" value="1"/>
</dbReference>
<name>A0A240E359_9BURK</name>
<dbReference type="RefSeq" id="WP_243391963.1">
    <property type="nucleotide sequence ID" value="NZ_OANS01000004.1"/>
</dbReference>
<dbReference type="Gene3D" id="3.40.190.10">
    <property type="entry name" value="Periplasmic binding protein-like II"/>
    <property type="match status" value="1"/>
</dbReference>
<evidence type="ECO:0000313" key="2">
    <source>
        <dbReference type="EMBL" id="SNX29364.1"/>
    </source>
</evidence>
<dbReference type="EMBL" id="OANS01000004">
    <property type="protein sequence ID" value="SNX29364.1"/>
    <property type="molecule type" value="Genomic_DNA"/>
</dbReference>
<dbReference type="InterPro" id="IPR005064">
    <property type="entry name" value="BUG"/>
</dbReference>
<dbReference type="PIRSF" id="PIRSF017082">
    <property type="entry name" value="YflP"/>
    <property type="match status" value="1"/>
</dbReference>
<accession>A0A240E359</accession>
<evidence type="ECO:0000256" key="1">
    <source>
        <dbReference type="ARBA" id="ARBA00006987"/>
    </source>
</evidence>
<dbReference type="AlphaFoldDB" id="A0A240E359"/>
<dbReference type="Gene3D" id="3.40.190.150">
    <property type="entry name" value="Bordetella uptake gene, domain 1"/>
    <property type="match status" value="1"/>
</dbReference>
<dbReference type="SUPFAM" id="SSF53850">
    <property type="entry name" value="Periplasmic binding protein-like II"/>
    <property type="match status" value="1"/>
</dbReference>
<dbReference type="PANTHER" id="PTHR42928:SF5">
    <property type="entry name" value="BLR1237 PROTEIN"/>
    <property type="match status" value="1"/>
</dbReference>
<reference evidence="3" key="1">
    <citation type="submission" date="2017-08" db="EMBL/GenBank/DDBJ databases">
        <authorList>
            <person name="Varghese N."/>
            <person name="Submissions S."/>
        </authorList>
    </citation>
    <scope>NUCLEOTIDE SEQUENCE [LARGE SCALE GENOMIC DNA]</scope>
    <source>
        <strain evidence="3">AP-Melu-1000-B4</strain>
    </source>
</reference>
<protein>
    <submittedName>
        <fullName evidence="2">Tripartite-type tricarboxylate transporter, receptor component TctC</fullName>
    </submittedName>
</protein>
<dbReference type="Proteomes" id="UP000218069">
    <property type="component" value="Unassembled WGS sequence"/>
</dbReference>
<dbReference type="PANTHER" id="PTHR42928">
    <property type="entry name" value="TRICARBOXYLATE-BINDING PROTEIN"/>
    <property type="match status" value="1"/>
</dbReference>
<proteinExistence type="inferred from homology"/>
<comment type="similarity">
    <text evidence="1">Belongs to the UPF0065 (bug) family.</text>
</comment>
<dbReference type="CDD" id="cd07012">
    <property type="entry name" value="PBP2_Bug_TTT"/>
    <property type="match status" value="1"/>
</dbReference>
<keyword evidence="3" id="KW-1185">Reference proteome</keyword>
<dbReference type="InterPro" id="IPR042100">
    <property type="entry name" value="Bug_dom1"/>
</dbReference>
<sequence length="333" mass="35251">MKPFNKPLSFSLNLGLALSLAIGLVGSVLGAPDQDWPKKPIVAVVAFPAGGSTDSFARAIAAPLGEALGQSVIIENKPGAGGMIGLSAVARAAPDGYTIHISGLTNQAIASALFTNAPTDLRTNFVPVALIGTVPHLIVINPSVPAKNLPELIAFIKSKNGQFNYASQGNGSLSHLEAELFMQRIGAKGTHIPYKGSSFALPDLIAGNTLMMFDSVTASLPHIQSGKLRPIAIAATERSPLLPNVPTMGQDGMKQFDVENYYAVYAPKGTSPIIVAKLEKEIRKILTNPDFKARMANQGIQPQFANSEKLGQLTTAEFSKWEKIVKSANIKID</sequence>
<organism evidence="2 3">
    <name type="scientific">Polynucleobacter meluiroseus</name>
    <dbReference type="NCBI Taxonomy" id="1938814"/>
    <lineage>
        <taxon>Bacteria</taxon>
        <taxon>Pseudomonadati</taxon>
        <taxon>Pseudomonadota</taxon>
        <taxon>Betaproteobacteria</taxon>
        <taxon>Burkholderiales</taxon>
        <taxon>Burkholderiaceae</taxon>
        <taxon>Polynucleobacter</taxon>
    </lineage>
</organism>